<feature type="domain" description="Zn(2)-C6 fungal-type" evidence="5">
    <location>
        <begin position="22"/>
        <end position="52"/>
    </location>
</feature>
<organism evidence="6 7">
    <name type="scientific">Cylindrodendrum hubeiense</name>
    <dbReference type="NCBI Taxonomy" id="595255"/>
    <lineage>
        <taxon>Eukaryota</taxon>
        <taxon>Fungi</taxon>
        <taxon>Dikarya</taxon>
        <taxon>Ascomycota</taxon>
        <taxon>Pezizomycotina</taxon>
        <taxon>Sordariomycetes</taxon>
        <taxon>Hypocreomycetidae</taxon>
        <taxon>Hypocreales</taxon>
        <taxon>Nectriaceae</taxon>
        <taxon>Cylindrodendrum</taxon>
    </lineage>
</organism>
<evidence type="ECO:0000256" key="4">
    <source>
        <dbReference type="ARBA" id="ARBA00023242"/>
    </source>
</evidence>
<dbReference type="PROSITE" id="PS50048">
    <property type="entry name" value="ZN2_CY6_FUNGAL_2"/>
    <property type="match status" value="1"/>
</dbReference>
<reference evidence="6" key="1">
    <citation type="submission" date="2020-03" db="EMBL/GenBank/DDBJ databases">
        <title>Draft Genome Sequence of Cylindrodendrum hubeiense.</title>
        <authorList>
            <person name="Buettner E."/>
            <person name="Kellner H."/>
        </authorList>
    </citation>
    <scope>NUCLEOTIDE SEQUENCE</scope>
    <source>
        <strain evidence="6">IHI 201604</strain>
    </source>
</reference>
<dbReference type="Proteomes" id="UP000722485">
    <property type="component" value="Unassembled WGS sequence"/>
</dbReference>
<evidence type="ECO:0000256" key="3">
    <source>
        <dbReference type="ARBA" id="ARBA00023163"/>
    </source>
</evidence>
<dbReference type="Gene3D" id="4.10.240.10">
    <property type="entry name" value="Zn(2)-C6 fungal-type DNA-binding domain"/>
    <property type="match status" value="1"/>
</dbReference>
<name>A0A9P5LAB0_9HYPO</name>
<dbReference type="InterPro" id="IPR001138">
    <property type="entry name" value="Zn2Cys6_DnaBD"/>
</dbReference>
<dbReference type="Pfam" id="PF00172">
    <property type="entry name" value="Zn_clus"/>
    <property type="match status" value="1"/>
</dbReference>
<dbReference type="AlphaFoldDB" id="A0A9P5LAB0"/>
<comment type="caution">
    <text evidence="6">The sequence shown here is derived from an EMBL/GenBank/DDBJ whole genome shotgun (WGS) entry which is preliminary data.</text>
</comment>
<dbReference type="GO" id="GO:0000981">
    <property type="term" value="F:DNA-binding transcription factor activity, RNA polymerase II-specific"/>
    <property type="evidence" value="ECO:0007669"/>
    <property type="project" value="InterPro"/>
</dbReference>
<evidence type="ECO:0000313" key="6">
    <source>
        <dbReference type="EMBL" id="KAF7542671.1"/>
    </source>
</evidence>
<keyword evidence="1" id="KW-0805">Transcription regulation</keyword>
<dbReference type="PANTHER" id="PTHR31069">
    <property type="entry name" value="OLEATE-ACTIVATED TRANSCRIPTION FACTOR 1-RELATED"/>
    <property type="match status" value="1"/>
</dbReference>
<evidence type="ECO:0000313" key="7">
    <source>
        <dbReference type="Proteomes" id="UP000722485"/>
    </source>
</evidence>
<dbReference type="GO" id="GO:0003677">
    <property type="term" value="F:DNA binding"/>
    <property type="evidence" value="ECO:0007669"/>
    <property type="project" value="UniProtKB-KW"/>
</dbReference>
<dbReference type="OrthoDB" id="9930022at2759"/>
<evidence type="ECO:0000256" key="2">
    <source>
        <dbReference type="ARBA" id="ARBA00023125"/>
    </source>
</evidence>
<dbReference type="CDD" id="cd00067">
    <property type="entry name" value="GAL4"/>
    <property type="match status" value="1"/>
</dbReference>
<dbReference type="InterPro" id="IPR050675">
    <property type="entry name" value="OAF3"/>
</dbReference>
<keyword evidence="2" id="KW-0238">DNA-binding</keyword>
<proteinExistence type="predicted"/>
<evidence type="ECO:0000259" key="5">
    <source>
        <dbReference type="PROSITE" id="PS50048"/>
    </source>
</evidence>
<dbReference type="GO" id="GO:0008270">
    <property type="term" value="F:zinc ion binding"/>
    <property type="evidence" value="ECO:0007669"/>
    <property type="project" value="InterPro"/>
</dbReference>
<keyword evidence="4" id="KW-0539">Nucleus</keyword>
<dbReference type="SMART" id="SM00066">
    <property type="entry name" value="GAL4"/>
    <property type="match status" value="1"/>
</dbReference>
<dbReference type="SUPFAM" id="SSF57701">
    <property type="entry name" value="Zn2/Cys6 DNA-binding domain"/>
    <property type="match status" value="1"/>
</dbReference>
<gene>
    <name evidence="6" type="ORF">G7Z17_g11373</name>
</gene>
<keyword evidence="3" id="KW-0804">Transcription</keyword>
<sequence>MDSLSPLTLRKMDRVAASRQKSCNTCVRGKRKCDKKTPRCTRCAAKGLDCVYQKLPPGSGFHDDDLGVASASDIHDAHDVHDVHDFNDVHDFDMGFDIESLGTSTNSTTATTSPDSLHTSSVTSIQLDSNLDFSIIDQLMANDSWTSRWCPRTRPSPSGT</sequence>
<keyword evidence="7" id="KW-1185">Reference proteome</keyword>
<dbReference type="InterPro" id="IPR036864">
    <property type="entry name" value="Zn2-C6_fun-type_DNA-bd_sf"/>
</dbReference>
<evidence type="ECO:0000256" key="1">
    <source>
        <dbReference type="ARBA" id="ARBA00023015"/>
    </source>
</evidence>
<protein>
    <recommendedName>
        <fullName evidence="5">Zn(2)-C6 fungal-type domain-containing protein</fullName>
    </recommendedName>
</protein>
<dbReference type="EMBL" id="JAANBB010000424">
    <property type="protein sequence ID" value="KAF7542671.1"/>
    <property type="molecule type" value="Genomic_DNA"/>
</dbReference>
<dbReference type="PANTHER" id="PTHR31069:SF32">
    <property type="entry name" value="ARGININE METABOLISM REGULATION PROTEIN II"/>
    <property type="match status" value="1"/>
</dbReference>
<accession>A0A9P5LAB0</accession>